<dbReference type="GO" id="GO:0005634">
    <property type="term" value="C:nucleus"/>
    <property type="evidence" value="ECO:0007669"/>
    <property type="project" value="UniProtKB-SubCell"/>
</dbReference>
<keyword evidence="7" id="KW-1185">Reference proteome</keyword>
<dbReference type="GO" id="GO:0000976">
    <property type="term" value="F:transcription cis-regulatory region binding"/>
    <property type="evidence" value="ECO:0007669"/>
    <property type="project" value="TreeGrafter"/>
</dbReference>
<sequence>METTGTPAAYGLACQECVRAKCKCVVGEQGEACERCYRLRKTCLSSTSKRKLKSDNVRSGRVAKSPAASDTSRLERKLDDLVSMLSTTNAIKTPAPEAVASSGIDYPGVTLEETEASLADFDAHMLKFLPYIFIPPDTTAIQLLAHRPFLMLCMCAISTRHVARQLQLFEIMRETLAQKLIVKPEPSIDLLLGLLTFLGWLSCTPRPSIDTIKTAASIYSRLALSMITDLGLNHSMQNDPPHMRCFHLLNPKADLSIERTMEERRAVLAWFVISSGLVRSDALRWTAHMEDCLRALERNPESPLDAVLVQQVKISRIVEKANLSLHYHTTFEATQENESLPMIYMQSMQVELDKLRNDLSANMQDNVTLRGWHHAAKLQIRCMAVSWKSLTVDCNQNPMQLTNLTACLDLIQTVFDNFFEIKTSDVIGIPFAIFTQLRLCLGLLYHLSTMECPGWDTGEVRRQIDILAIIDKTIDRFQEASRESDAYGEDSLRRITGHLQVMRSTWAVRIQQTDSQRATFTMTPDSVGEIGVAELPLLDDFLDMDWLMSSL</sequence>
<dbReference type="PANTHER" id="PTHR31845:SF32">
    <property type="entry name" value="MISCELLANEOUS ZN(II)2CYS6 TRANSCRIPTION FACTOR (EUROFUNG)-RELATED"/>
    <property type="match status" value="1"/>
</dbReference>
<evidence type="ECO:0000256" key="5">
    <source>
        <dbReference type="ARBA" id="ARBA00023242"/>
    </source>
</evidence>
<dbReference type="GeneID" id="96006924"/>
<accession>A0AB34KRM1</accession>
<reference evidence="6 7" key="1">
    <citation type="journal article" date="2020" name="Microbiol. Resour. Announc.">
        <title>Draft Genome Sequence of a Cladosporium Species Isolated from the Mesophotic Ascidian Didemnum maculosum.</title>
        <authorList>
            <person name="Gioti A."/>
            <person name="Siaperas R."/>
            <person name="Nikolaivits E."/>
            <person name="Le Goff G."/>
            <person name="Ouazzani J."/>
            <person name="Kotoulas G."/>
            <person name="Topakas E."/>
        </authorList>
    </citation>
    <scope>NUCLEOTIDE SEQUENCE [LARGE SCALE GENOMIC DNA]</scope>
    <source>
        <strain evidence="6 7">TM138-S3</strain>
    </source>
</reference>
<dbReference type="EMBL" id="JAAQHG020000015">
    <property type="protein sequence ID" value="KAL1586251.1"/>
    <property type="molecule type" value="Genomic_DNA"/>
</dbReference>
<keyword evidence="5" id="KW-0539">Nucleus</keyword>
<evidence type="ECO:0000313" key="7">
    <source>
        <dbReference type="Proteomes" id="UP000803884"/>
    </source>
</evidence>
<dbReference type="PANTHER" id="PTHR31845">
    <property type="entry name" value="FINGER DOMAIN PROTEIN, PUTATIVE-RELATED"/>
    <property type="match status" value="1"/>
</dbReference>
<keyword evidence="4" id="KW-0804">Transcription</keyword>
<dbReference type="GO" id="GO:0000981">
    <property type="term" value="F:DNA-binding transcription factor activity, RNA polymerase II-specific"/>
    <property type="evidence" value="ECO:0007669"/>
    <property type="project" value="InterPro"/>
</dbReference>
<gene>
    <name evidence="6" type="ORF">WHR41_05481</name>
</gene>
<dbReference type="InterPro" id="IPR051089">
    <property type="entry name" value="prtT"/>
</dbReference>
<evidence type="ECO:0008006" key="8">
    <source>
        <dbReference type="Google" id="ProtNLM"/>
    </source>
</evidence>
<comment type="subcellular location">
    <subcellularLocation>
        <location evidence="1">Nucleus</location>
    </subcellularLocation>
</comment>
<evidence type="ECO:0000256" key="1">
    <source>
        <dbReference type="ARBA" id="ARBA00004123"/>
    </source>
</evidence>
<evidence type="ECO:0000256" key="3">
    <source>
        <dbReference type="ARBA" id="ARBA00023125"/>
    </source>
</evidence>
<evidence type="ECO:0000256" key="2">
    <source>
        <dbReference type="ARBA" id="ARBA00023015"/>
    </source>
</evidence>
<protein>
    <recommendedName>
        <fullName evidence="8">Zn(2)-C6 fungal-type domain-containing protein</fullName>
    </recommendedName>
</protein>
<dbReference type="Proteomes" id="UP000803884">
    <property type="component" value="Unassembled WGS sequence"/>
</dbReference>
<dbReference type="InterPro" id="IPR036864">
    <property type="entry name" value="Zn2-C6_fun-type_DNA-bd_sf"/>
</dbReference>
<dbReference type="SUPFAM" id="SSF57701">
    <property type="entry name" value="Zn2/Cys6 DNA-binding domain"/>
    <property type="match status" value="1"/>
</dbReference>
<name>A0AB34KRM1_9PEZI</name>
<dbReference type="RefSeq" id="XP_069229356.1">
    <property type="nucleotide sequence ID" value="XM_069374086.1"/>
</dbReference>
<keyword evidence="3" id="KW-0238">DNA-binding</keyword>
<evidence type="ECO:0000313" key="6">
    <source>
        <dbReference type="EMBL" id="KAL1586251.1"/>
    </source>
</evidence>
<comment type="caution">
    <text evidence="6">The sequence shown here is derived from an EMBL/GenBank/DDBJ whole genome shotgun (WGS) entry which is preliminary data.</text>
</comment>
<keyword evidence="2" id="KW-0805">Transcription regulation</keyword>
<dbReference type="AlphaFoldDB" id="A0AB34KRM1"/>
<organism evidence="6 7">
    <name type="scientific">Cladosporium halotolerans</name>
    <dbReference type="NCBI Taxonomy" id="1052096"/>
    <lineage>
        <taxon>Eukaryota</taxon>
        <taxon>Fungi</taxon>
        <taxon>Dikarya</taxon>
        <taxon>Ascomycota</taxon>
        <taxon>Pezizomycotina</taxon>
        <taxon>Dothideomycetes</taxon>
        <taxon>Dothideomycetidae</taxon>
        <taxon>Cladosporiales</taxon>
        <taxon>Cladosporiaceae</taxon>
        <taxon>Cladosporium</taxon>
    </lineage>
</organism>
<dbReference type="Gene3D" id="4.10.240.10">
    <property type="entry name" value="Zn(2)-C6 fungal-type DNA-binding domain"/>
    <property type="match status" value="1"/>
</dbReference>
<evidence type="ECO:0000256" key="4">
    <source>
        <dbReference type="ARBA" id="ARBA00023163"/>
    </source>
</evidence>
<proteinExistence type="predicted"/>
<dbReference type="GO" id="GO:0008270">
    <property type="term" value="F:zinc ion binding"/>
    <property type="evidence" value="ECO:0007669"/>
    <property type="project" value="InterPro"/>
</dbReference>